<keyword evidence="1" id="KW-0547">Nucleotide-binding</keyword>
<keyword evidence="4" id="KW-0378">Hydrolase</keyword>
<protein>
    <submittedName>
        <fullName evidence="4">Phosphonate-transporting ATPase</fullName>
        <ecNumber evidence="4">3.6.3.28</ecNumber>
    </submittedName>
</protein>
<dbReference type="PANTHER" id="PTHR24220">
    <property type="entry name" value="IMPORT ATP-BINDING PROTEIN"/>
    <property type="match status" value="1"/>
</dbReference>
<dbReference type="SUPFAM" id="SSF52540">
    <property type="entry name" value="P-loop containing nucleoside triphosphate hydrolases"/>
    <property type="match status" value="1"/>
</dbReference>
<dbReference type="AlphaFoldDB" id="F8N9Q4"/>
<evidence type="ECO:0000313" key="4">
    <source>
        <dbReference type="EMBL" id="EGN56696.1"/>
    </source>
</evidence>
<dbReference type="Pfam" id="PF00005">
    <property type="entry name" value="ABC_tran"/>
    <property type="match status" value="1"/>
</dbReference>
<dbReference type="OrthoDB" id="9802264at2"/>
<dbReference type="RefSeq" id="WP_007573942.1">
    <property type="nucleotide sequence ID" value="NZ_BPTS01000001.1"/>
</dbReference>
<dbReference type="InterPro" id="IPR017871">
    <property type="entry name" value="ABC_transporter-like_CS"/>
</dbReference>
<dbReference type="GO" id="GO:0005524">
    <property type="term" value="F:ATP binding"/>
    <property type="evidence" value="ECO:0007669"/>
    <property type="project" value="UniProtKB-KW"/>
</dbReference>
<dbReference type="HOGENOM" id="CLU_000604_1_22_10"/>
<dbReference type="SMART" id="SM00382">
    <property type="entry name" value="AAA"/>
    <property type="match status" value="1"/>
</dbReference>
<name>F8N9Q4_9BACT</name>
<reference evidence="5" key="1">
    <citation type="journal article" date="2011" name="Stand. Genomic Sci.">
        <title>Non-contiguous finished genome sequence of the opportunistic oral pathogen Prevotella multisaccharivorax type strain (PPPA20).</title>
        <authorList>
            <person name="Pati A."/>
            <person name="Gronow S."/>
            <person name="Lu M."/>
            <person name="Lapidus A."/>
            <person name="Nolan M."/>
            <person name="Lucas S."/>
            <person name="Hammon N."/>
            <person name="Deshpande S."/>
            <person name="Cheng J.F."/>
            <person name="Tapia R."/>
            <person name="Han C."/>
            <person name="Goodwin L."/>
            <person name="Pitluck S."/>
            <person name="Liolios K."/>
            <person name="Pagani I."/>
            <person name="Mavromatis K."/>
            <person name="Mikhailova N."/>
            <person name="Huntemann M."/>
            <person name="Chen A."/>
            <person name="Palaniappan K."/>
            <person name="Land M."/>
            <person name="Hauser L."/>
            <person name="Detter J.C."/>
            <person name="Brambilla E.M."/>
            <person name="Rohde M."/>
            <person name="Goker M."/>
            <person name="Woyke T."/>
            <person name="Bristow J."/>
            <person name="Eisen J.A."/>
            <person name="Markowitz V."/>
            <person name="Hugenholtz P."/>
            <person name="Kyrpides N.C."/>
            <person name="Klenk H.P."/>
            <person name="Ivanova N."/>
        </authorList>
    </citation>
    <scope>NUCLEOTIDE SEQUENCE [LARGE SCALE GENOMIC DNA]</scope>
    <source>
        <strain evidence="5">DSM 17128</strain>
    </source>
</reference>
<dbReference type="Proteomes" id="UP000002772">
    <property type="component" value="Unassembled WGS sequence"/>
</dbReference>
<dbReference type="PANTHER" id="PTHR24220:SF470">
    <property type="entry name" value="CELL DIVISION ATP-BINDING PROTEIN FTSE"/>
    <property type="match status" value="1"/>
</dbReference>
<dbReference type="InterPro" id="IPR015854">
    <property type="entry name" value="ABC_transpr_LolD-like"/>
</dbReference>
<dbReference type="EC" id="3.6.3.28" evidence="4"/>
<dbReference type="PROSITE" id="PS50893">
    <property type="entry name" value="ABC_TRANSPORTER_2"/>
    <property type="match status" value="1"/>
</dbReference>
<dbReference type="InterPro" id="IPR027417">
    <property type="entry name" value="P-loop_NTPase"/>
</dbReference>
<keyword evidence="2" id="KW-0067">ATP-binding</keyword>
<dbReference type="InterPro" id="IPR003439">
    <property type="entry name" value="ABC_transporter-like_ATP-bd"/>
</dbReference>
<evidence type="ECO:0000256" key="1">
    <source>
        <dbReference type="ARBA" id="ARBA00022741"/>
    </source>
</evidence>
<dbReference type="GO" id="GO:0005886">
    <property type="term" value="C:plasma membrane"/>
    <property type="evidence" value="ECO:0007669"/>
    <property type="project" value="TreeGrafter"/>
</dbReference>
<accession>F8N9Q4</accession>
<dbReference type="STRING" id="688246.Premu_1267"/>
<proteinExistence type="predicted"/>
<dbReference type="GO" id="GO:0022857">
    <property type="term" value="F:transmembrane transporter activity"/>
    <property type="evidence" value="ECO:0007669"/>
    <property type="project" value="TreeGrafter"/>
</dbReference>
<evidence type="ECO:0000259" key="3">
    <source>
        <dbReference type="PROSITE" id="PS50893"/>
    </source>
</evidence>
<dbReference type="GO" id="GO:0016887">
    <property type="term" value="F:ATP hydrolysis activity"/>
    <property type="evidence" value="ECO:0007669"/>
    <property type="project" value="InterPro"/>
</dbReference>
<sequence length="226" mass="25852">MLIDYHHVKVYQQDTLILDDVSFHANEGEFIYLIGKVGSGKSSLLKTFYCELDLFPEESETAEVLGRDLLTLKRRDIPALRREMGIIFQDFQLLRDCDVWQNLCFVLRATGWKDRKKIDERINEVLSAVEMTNKVHSMPHELSGGEQQRISIARALLNNPKVVIADEPTGNLDPETADNIVRLLKEITAQGTAVIMSTHNISMIDRYPGFVYRCEDGKVIEIKNKE</sequence>
<dbReference type="Gene3D" id="3.40.50.300">
    <property type="entry name" value="P-loop containing nucleotide triphosphate hydrolases"/>
    <property type="match status" value="1"/>
</dbReference>
<evidence type="ECO:0000256" key="2">
    <source>
        <dbReference type="ARBA" id="ARBA00022840"/>
    </source>
</evidence>
<evidence type="ECO:0000313" key="5">
    <source>
        <dbReference type="Proteomes" id="UP000002772"/>
    </source>
</evidence>
<keyword evidence="5" id="KW-1185">Reference proteome</keyword>
<feature type="domain" description="ABC transporter" evidence="3">
    <location>
        <begin position="3"/>
        <end position="226"/>
    </location>
</feature>
<dbReference type="InterPro" id="IPR003593">
    <property type="entry name" value="AAA+_ATPase"/>
</dbReference>
<organism evidence="4 5">
    <name type="scientific">Hallella multisaccharivorax DSM 17128</name>
    <dbReference type="NCBI Taxonomy" id="688246"/>
    <lineage>
        <taxon>Bacteria</taxon>
        <taxon>Pseudomonadati</taxon>
        <taxon>Bacteroidota</taxon>
        <taxon>Bacteroidia</taxon>
        <taxon>Bacteroidales</taxon>
        <taxon>Prevotellaceae</taxon>
        <taxon>Hallella</taxon>
    </lineage>
</organism>
<dbReference type="eggNOG" id="COG2884">
    <property type="taxonomic scope" value="Bacteria"/>
</dbReference>
<dbReference type="EMBL" id="GL945017">
    <property type="protein sequence ID" value="EGN56696.1"/>
    <property type="molecule type" value="Genomic_DNA"/>
</dbReference>
<dbReference type="PROSITE" id="PS00211">
    <property type="entry name" value="ABC_TRANSPORTER_1"/>
    <property type="match status" value="1"/>
</dbReference>
<gene>
    <name evidence="4" type="ORF">Premu_1267</name>
</gene>